<evidence type="ECO:0000256" key="2">
    <source>
        <dbReference type="HAMAP-Rule" id="MF_01411"/>
    </source>
</evidence>
<reference evidence="4" key="1">
    <citation type="submission" date="2022-12" db="EMBL/GenBank/DDBJ databases">
        <title>Marinomonas 15G1-11 sp. nov, isolated from marine algae.</title>
        <authorList>
            <person name="Butt M."/>
            <person name="Choi D.G."/>
            <person name="Kim J.M."/>
            <person name="Lee J.K."/>
            <person name="Baek J.H."/>
            <person name="Jeon C.O."/>
        </authorList>
    </citation>
    <scope>NUCLEOTIDE SEQUENCE</scope>
    <source>
        <strain evidence="4">15G1-11</strain>
    </source>
</reference>
<comment type="similarity">
    <text evidence="2">Belongs to the LptD family.</text>
</comment>
<dbReference type="PANTHER" id="PTHR30189:SF1">
    <property type="entry name" value="LPS-ASSEMBLY PROTEIN LPTD"/>
    <property type="match status" value="1"/>
</dbReference>
<gene>
    <name evidence="2 4" type="primary">lptD</name>
    <name evidence="4" type="ORF">O1D97_05745</name>
</gene>
<dbReference type="InterPro" id="IPR007543">
    <property type="entry name" value="LptD_C"/>
</dbReference>
<dbReference type="Proteomes" id="UP001149719">
    <property type="component" value="Unassembled WGS sequence"/>
</dbReference>
<organism evidence="4 5">
    <name type="scientific">Marinomonas phaeophyticola</name>
    <dbReference type="NCBI Taxonomy" id="3004091"/>
    <lineage>
        <taxon>Bacteria</taxon>
        <taxon>Pseudomonadati</taxon>
        <taxon>Pseudomonadota</taxon>
        <taxon>Gammaproteobacteria</taxon>
        <taxon>Oceanospirillales</taxon>
        <taxon>Oceanospirillaceae</taxon>
        <taxon>Marinomonas</taxon>
    </lineage>
</organism>
<evidence type="ECO:0000313" key="4">
    <source>
        <dbReference type="EMBL" id="MCZ2721164.1"/>
    </source>
</evidence>
<evidence type="ECO:0000256" key="1">
    <source>
        <dbReference type="ARBA" id="ARBA00023237"/>
    </source>
</evidence>
<feature type="domain" description="LptD C-terminal" evidence="3">
    <location>
        <begin position="321"/>
        <end position="678"/>
    </location>
</feature>
<sequence>MGYLPQTISIPRIGRFFPAYTLIFHGLFIIPQVNAAEWDWLPSEALTQEQRSTVSQYCRGRYIDAWQASENGNTNLSADLIYKTPDGTLFLEGGAELIQPQQSLKAENIQGRQGEYYQAEGEVELRSKGQLIRSQKTFLADPESNLVTRFEDARFLRHKTGARGQAKSLQKDAKGIIFIEEGFYTTCEPGNGSWKLYGSSIVLDPNSGFGTAKHVQIKVDDYSIFYLPWLRFPLDNERHTGFLFPDFSYSNDKGIGFSAPFYWNLAPAYDATITPHFIENEGEGLDIELRHLSKRGLTQFEETDFFHQTDGRQTARRLISTQTINTQLTAGLTFEQVDADNDFPTQTNINLTDKDHYERQAYLNFNQGNLNATASVKTYQTPLDTVDQPFEWRPRLDASYRFSNTLLDYKPSAQYTDFYDPDESEVDGQRRVLNQDIALNFQNAWGSLSPGILQQYRSYDLHNYNDNSHSTDTINHISHYIDAKMAFDRRFTVNAQTWKQTLEPKLSYLNSPYKNQDDFPNFDTSEPILLYDNAFSHKRFSGNDRVGDTEQFTIGLESYIYDSNNQERWGFKLGQILYLEDRVIDVDGTSTSEIDTNSTSSLLSAISYKDSDHLNITANVNYDQNIDLLDLGQLSIKLRSDNGIVVKSSYLKTVDKKTLETDLEQLDFQSIVPLNDNWHFLYQQTYDWIEQEDTKKVAGFGFENCCLKLSFSYQRSRDDDNQFDEGIFLQFILRSLSGVGSTNSTDSIATEYWNDGKTGY</sequence>
<protein>
    <recommendedName>
        <fullName evidence="2">LPS-assembly protein LptD</fullName>
    </recommendedName>
</protein>
<name>A0ABT4JS22_9GAMM</name>
<comment type="caution">
    <text evidence="4">The sequence shown here is derived from an EMBL/GenBank/DDBJ whole genome shotgun (WGS) entry which is preliminary data.</text>
</comment>
<keyword evidence="2" id="KW-0732">Signal</keyword>
<dbReference type="InterPro" id="IPR050218">
    <property type="entry name" value="LptD"/>
</dbReference>
<dbReference type="InterPro" id="IPR020889">
    <property type="entry name" value="LipoPS_assembly_LptD"/>
</dbReference>
<dbReference type="PANTHER" id="PTHR30189">
    <property type="entry name" value="LPS-ASSEMBLY PROTEIN"/>
    <property type="match status" value="1"/>
</dbReference>
<evidence type="ECO:0000313" key="5">
    <source>
        <dbReference type="Proteomes" id="UP001149719"/>
    </source>
</evidence>
<comment type="caution">
    <text evidence="2">Lacks conserved residue(s) required for the propagation of feature annotation.</text>
</comment>
<comment type="subcellular location">
    <subcellularLocation>
        <location evidence="2">Cell outer membrane</location>
    </subcellularLocation>
</comment>
<evidence type="ECO:0000259" key="3">
    <source>
        <dbReference type="Pfam" id="PF04453"/>
    </source>
</evidence>
<comment type="subunit">
    <text evidence="2">Component of the lipopolysaccharide transport and assembly complex. Interacts with LptE and LptA.</text>
</comment>
<proteinExistence type="inferred from homology"/>
<dbReference type="HAMAP" id="MF_01411">
    <property type="entry name" value="LPS_assembly_LptD"/>
    <property type="match status" value="1"/>
</dbReference>
<dbReference type="RefSeq" id="WP_269123700.1">
    <property type="nucleotide sequence ID" value="NZ_JAPUBN010000011.1"/>
</dbReference>
<keyword evidence="2" id="KW-0472">Membrane</keyword>
<keyword evidence="5" id="KW-1185">Reference proteome</keyword>
<dbReference type="Pfam" id="PF04453">
    <property type="entry name" value="LptD"/>
    <property type="match status" value="1"/>
</dbReference>
<comment type="function">
    <text evidence="2">Together with LptE, is involved in the assembly of lipopolysaccharide (LPS) at the surface of the outer membrane.</text>
</comment>
<keyword evidence="1 2" id="KW-0998">Cell outer membrane</keyword>
<accession>A0ABT4JS22</accession>
<dbReference type="EMBL" id="JAPUBN010000011">
    <property type="protein sequence ID" value="MCZ2721164.1"/>
    <property type="molecule type" value="Genomic_DNA"/>
</dbReference>